<keyword evidence="1" id="KW-0175">Coiled coil</keyword>
<evidence type="ECO:0000256" key="2">
    <source>
        <dbReference type="SAM" id="MobiDB-lite"/>
    </source>
</evidence>
<dbReference type="Proteomes" id="UP000054495">
    <property type="component" value="Unassembled WGS sequence"/>
</dbReference>
<feature type="region of interest" description="Disordered" evidence="2">
    <location>
        <begin position="177"/>
        <end position="209"/>
    </location>
</feature>
<proteinExistence type="predicted"/>
<keyword evidence="4" id="KW-1185">Reference proteome</keyword>
<feature type="compositionally biased region" description="Basic and acidic residues" evidence="2">
    <location>
        <begin position="316"/>
        <end position="328"/>
    </location>
</feature>
<name>A0A0D6L715_9BILA</name>
<organism evidence="3 4">
    <name type="scientific">Ancylostoma ceylanicum</name>
    <dbReference type="NCBI Taxonomy" id="53326"/>
    <lineage>
        <taxon>Eukaryota</taxon>
        <taxon>Metazoa</taxon>
        <taxon>Ecdysozoa</taxon>
        <taxon>Nematoda</taxon>
        <taxon>Chromadorea</taxon>
        <taxon>Rhabditida</taxon>
        <taxon>Rhabditina</taxon>
        <taxon>Rhabditomorpha</taxon>
        <taxon>Strongyloidea</taxon>
        <taxon>Ancylostomatidae</taxon>
        <taxon>Ancylostomatinae</taxon>
        <taxon>Ancylostoma</taxon>
    </lineage>
</organism>
<gene>
    <name evidence="3" type="ORF">ANCCEY_13424</name>
</gene>
<reference evidence="3 4" key="1">
    <citation type="submission" date="2013-05" db="EMBL/GenBank/DDBJ databases">
        <title>Draft genome of the parasitic nematode Anyclostoma ceylanicum.</title>
        <authorList>
            <person name="Mitreva M."/>
        </authorList>
    </citation>
    <scope>NUCLEOTIDE SEQUENCE [LARGE SCALE GENOMIC DNA]</scope>
</reference>
<protein>
    <submittedName>
        <fullName evidence="3">Uncharacterized protein</fullName>
    </submittedName>
</protein>
<evidence type="ECO:0000256" key="1">
    <source>
        <dbReference type="SAM" id="Coils"/>
    </source>
</evidence>
<feature type="region of interest" description="Disordered" evidence="2">
    <location>
        <begin position="309"/>
        <end position="336"/>
    </location>
</feature>
<evidence type="ECO:0000313" key="4">
    <source>
        <dbReference type="Proteomes" id="UP000054495"/>
    </source>
</evidence>
<accession>A0A0D6L715</accession>
<dbReference type="EMBL" id="KE125662">
    <property type="protein sequence ID" value="EPB67490.1"/>
    <property type="molecule type" value="Genomic_DNA"/>
</dbReference>
<feature type="coiled-coil region" evidence="1">
    <location>
        <begin position="241"/>
        <end position="303"/>
    </location>
</feature>
<dbReference type="AlphaFoldDB" id="A0A0D6L715"/>
<sequence>MKDRKKAPPFHECELRLLMKLYCDSYEEYHGRGKHSESGRSLNDKKSLLRRFAREVSNLGFYQRTEKQIEERLRADCKRRARIHEGREAVINSLPSYLHQLYECRKTKSINGSVGINHDEEYDDHHLDVTEDSAFEMSQPSICHKVKVEVITPREGSPVGEPQSSETFMEMEDVADEAAPTSTTPTQRRMPRKYVRATRPESPSPSMDRRAQLYEEEIKLSMLRQQLAIEELKLIVIKNDLARAQLERETIATERERFELERAKQEQYSEELKLFHIKQDLARAQLERETIALERERLKLEREKQIVGRHNIGKYGRNDKNKDSEMMKESGNNNGQ</sequence>
<evidence type="ECO:0000313" key="3">
    <source>
        <dbReference type="EMBL" id="EPB67490.1"/>
    </source>
</evidence>